<evidence type="ECO:0000256" key="1">
    <source>
        <dbReference type="SAM" id="Phobius"/>
    </source>
</evidence>
<dbReference type="Proteomes" id="UP000239757">
    <property type="component" value="Unassembled WGS sequence"/>
</dbReference>
<reference evidence="2 3" key="1">
    <citation type="submission" date="2015-01" db="EMBL/GenBank/DDBJ databases">
        <title>Genome of allotetraploid Gossypium barbadense reveals genomic plasticity and fiber elongation in cotton evolution.</title>
        <authorList>
            <person name="Chen X."/>
            <person name="Liu X."/>
            <person name="Zhao B."/>
            <person name="Zheng H."/>
            <person name="Hu Y."/>
            <person name="Lu G."/>
            <person name="Yang C."/>
            <person name="Chen J."/>
            <person name="Shan C."/>
            <person name="Zhang L."/>
            <person name="Zhou Y."/>
            <person name="Wang L."/>
            <person name="Guo W."/>
            <person name="Bai Y."/>
            <person name="Ruan J."/>
            <person name="Shangguan X."/>
            <person name="Mao Y."/>
            <person name="Jiang J."/>
            <person name="Zhu Y."/>
            <person name="Lei J."/>
            <person name="Kang H."/>
            <person name="Chen S."/>
            <person name="He X."/>
            <person name="Wang R."/>
            <person name="Wang Y."/>
            <person name="Chen J."/>
            <person name="Wang L."/>
            <person name="Yu S."/>
            <person name="Wang B."/>
            <person name="Wei J."/>
            <person name="Song S."/>
            <person name="Lu X."/>
            <person name="Gao Z."/>
            <person name="Gu W."/>
            <person name="Deng X."/>
            <person name="Ma D."/>
            <person name="Wang S."/>
            <person name="Liang W."/>
            <person name="Fang L."/>
            <person name="Cai C."/>
            <person name="Zhu X."/>
            <person name="Zhou B."/>
            <person name="Zhang Y."/>
            <person name="Chen Z."/>
            <person name="Xu S."/>
            <person name="Zhu R."/>
            <person name="Wang S."/>
            <person name="Zhang T."/>
            <person name="Zhao G."/>
        </authorList>
    </citation>
    <scope>NUCLEOTIDE SEQUENCE [LARGE SCALE GENOMIC DNA]</scope>
    <source>
        <strain evidence="3">cv. Xinhai21</strain>
        <tissue evidence="2">Leaf</tissue>
    </source>
</reference>
<name>A0A2P5WW40_GOSBA</name>
<feature type="transmembrane region" description="Helical" evidence="1">
    <location>
        <begin position="59"/>
        <end position="79"/>
    </location>
</feature>
<dbReference type="EMBL" id="KZ666321">
    <property type="protein sequence ID" value="PPR95312.1"/>
    <property type="molecule type" value="Genomic_DNA"/>
</dbReference>
<organism evidence="2 3">
    <name type="scientific">Gossypium barbadense</name>
    <name type="common">Sea Island cotton</name>
    <name type="synonym">Hibiscus barbadensis</name>
    <dbReference type="NCBI Taxonomy" id="3634"/>
    <lineage>
        <taxon>Eukaryota</taxon>
        <taxon>Viridiplantae</taxon>
        <taxon>Streptophyta</taxon>
        <taxon>Embryophyta</taxon>
        <taxon>Tracheophyta</taxon>
        <taxon>Spermatophyta</taxon>
        <taxon>Magnoliopsida</taxon>
        <taxon>eudicotyledons</taxon>
        <taxon>Gunneridae</taxon>
        <taxon>Pentapetalae</taxon>
        <taxon>rosids</taxon>
        <taxon>malvids</taxon>
        <taxon>Malvales</taxon>
        <taxon>Malvaceae</taxon>
        <taxon>Malvoideae</taxon>
        <taxon>Gossypium</taxon>
    </lineage>
</organism>
<keyword evidence="1" id="KW-0812">Transmembrane</keyword>
<evidence type="ECO:0000313" key="3">
    <source>
        <dbReference type="Proteomes" id="UP000239757"/>
    </source>
</evidence>
<gene>
    <name evidence="2" type="ORF">GOBAR_AA25352</name>
</gene>
<proteinExistence type="predicted"/>
<protein>
    <submittedName>
        <fullName evidence="2">Uncharacterized protein</fullName>
    </submittedName>
</protein>
<accession>A0A2P5WW40</accession>
<keyword evidence="1" id="KW-1133">Transmembrane helix</keyword>
<sequence length="94" mass="10143">MAKTRPGYNATAEEECPRARLPFIIWPPPLPLAPPPLPAPFPSTGDTIRARAMPMTMSIRIMLADFLADGSLVIFVIVVETSNAEALKIKGNVA</sequence>
<dbReference type="AlphaFoldDB" id="A0A2P5WW40"/>
<evidence type="ECO:0000313" key="2">
    <source>
        <dbReference type="EMBL" id="PPR95312.1"/>
    </source>
</evidence>
<keyword evidence="1" id="KW-0472">Membrane</keyword>